<dbReference type="SUPFAM" id="SSF53850">
    <property type="entry name" value="Periplasmic binding protein-like II"/>
    <property type="match status" value="1"/>
</dbReference>
<reference evidence="6 7" key="1">
    <citation type="submission" date="2017-11" db="EMBL/GenBank/DDBJ databases">
        <title>Complete genome of a free-living desiccation-tolerant cyanobacterium and its photosynthetic adaptation to extreme terrestrial habitat.</title>
        <authorList>
            <person name="Shang J."/>
        </authorList>
    </citation>
    <scope>NUCLEOTIDE SEQUENCE [LARGE SCALE GENOMIC DNA]</scope>
    <source>
        <strain evidence="6 7">CCNUN1</strain>
    </source>
</reference>
<sequence length="338" mass="37628">MAGMTLEQLKIFMAVAQHLHFTRAAEELYITQPAVSAAIHNLEQEYGVKLFHRIGRHIEIAEAGKLLQVEAQKILDQVSLTERGLRELNNLQRGELKLGSSLTIGNYWLPSKISEFKSRYPGIQIDCSLANTEEICMGTATGQFDLGLVEGDVKPALQSTLEYEIVGSDRLQIVVGQKHPWFECGEIDLSQLTQTLWVMREPGSGTQQRFEEALQNWGINLSELDVILVFNSGEMTKAAIEDGVGAIGISELMVKKEIQLGTLRAIRVIDNREGNGAMPTAVTEPVLSVAEGRSRSAGYTYAEIVRPFFKLKHRQRFQTALSKVFEQMLISPMLDGSH</sequence>
<comment type="similarity">
    <text evidence="1">Belongs to the LysR transcriptional regulatory family.</text>
</comment>
<feature type="domain" description="HTH lysR-type" evidence="5">
    <location>
        <begin position="4"/>
        <end position="61"/>
    </location>
</feature>
<keyword evidence="3 6" id="KW-0238">DNA-binding</keyword>
<dbReference type="PANTHER" id="PTHR30126">
    <property type="entry name" value="HTH-TYPE TRANSCRIPTIONAL REGULATOR"/>
    <property type="match status" value="1"/>
</dbReference>
<evidence type="ECO:0000313" key="7">
    <source>
        <dbReference type="Proteomes" id="UP000232003"/>
    </source>
</evidence>
<dbReference type="RefSeq" id="WP_100900731.1">
    <property type="nucleotide sequence ID" value="NZ_CAWNNC010000001.1"/>
</dbReference>
<keyword evidence="4" id="KW-0804">Transcription</keyword>
<dbReference type="OrthoDB" id="9785745at2"/>
<protein>
    <submittedName>
        <fullName evidence="6">DNA-binding transcriptional regulator, LysR family</fullName>
    </submittedName>
</protein>
<dbReference type="InterPro" id="IPR036390">
    <property type="entry name" value="WH_DNA-bd_sf"/>
</dbReference>
<dbReference type="InterPro" id="IPR000847">
    <property type="entry name" value="LysR_HTH_N"/>
</dbReference>
<evidence type="ECO:0000256" key="1">
    <source>
        <dbReference type="ARBA" id="ARBA00009437"/>
    </source>
</evidence>
<keyword evidence="7" id="KW-1185">Reference proteome</keyword>
<dbReference type="Proteomes" id="UP000232003">
    <property type="component" value="Chromosome"/>
</dbReference>
<dbReference type="EMBL" id="CP024785">
    <property type="protein sequence ID" value="AUB39835.1"/>
    <property type="molecule type" value="Genomic_DNA"/>
</dbReference>
<dbReference type="GO" id="GO:0003700">
    <property type="term" value="F:DNA-binding transcription factor activity"/>
    <property type="evidence" value="ECO:0007669"/>
    <property type="project" value="InterPro"/>
</dbReference>
<gene>
    <name evidence="6" type="ORF">COO91_05832</name>
</gene>
<accession>A0A2K8SYL8</accession>
<evidence type="ECO:0000313" key="6">
    <source>
        <dbReference type="EMBL" id="AUB39835.1"/>
    </source>
</evidence>
<name>A0A2K8SYL8_9NOSO</name>
<evidence type="ECO:0000259" key="5">
    <source>
        <dbReference type="PROSITE" id="PS50931"/>
    </source>
</evidence>
<dbReference type="GO" id="GO:0000976">
    <property type="term" value="F:transcription cis-regulatory region binding"/>
    <property type="evidence" value="ECO:0007669"/>
    <property type="project" value="TreeGrafter"/>
</dbReference>
<organism evidence="6 7">
    <name type="scientific">Nostoc flagelliforme CCNUN1</name>
    <dbReference type="NCBI Taxonomy" id="2038116"/>
    <lineage>
        <taxon>Bacteria</taxon>
        <taxon>Bacillati</taxon>
        <taxon>Cyanobacteriota</taxon>
        <taxon>Cyanophyceae</taxon>
        <taxon>Nostocales</taxon>
        <taxon>Nostocaceae</taxon>
        <taxon>Nostoc</taxon>
    </lineage>
</organism>
<dbReference type="Gene3D" id="1.10.10.10">
    <property type="entry name" value="Winged helix-like DNA-binding domain superfamily/Winged helix DNA-binding domain"/>
    <property type="match status" value="1"/>
</dbReference>
<dbReference type="PROSITE" id="PS50931">
    <property type="entry name" value="HTH_LYSR"/>
    <property type="match status" value="1"/>
</dbReference>
<dbReference type="AlphaFoldDB" id="A0A2K8SYL8"/>
<evidence type="ECO:0000256" key="3">
    <source>
        <dbReference type="ARBA" id="ARBA00023125"/>
    </source>
</evidence>
<dbReference type="Gene3D" id="3.40.190.290">
    <property type="match status" value="1"/>
</dbReference>
<dbReference type="InterPro" id="IPR005119">
    <property type="entry name" value="LysR_subst-bd"/>
</dbReference>
<dbReference type="InterPro" id="IPR036388">
    <property type="entry name" value="WH-like_DNA-bd_sf"/>
</dbReference>
<dbReference type="PANTHER" id="PTHR30126:SF39">
    <property type="entry name" value="HTH-TYPE TRANSCRIPTIONAL REGULATOR CYSL"/>
    <property type="match status" value="1"/>
</dbReference>
<dbReference type="KEGG" id="nfl:COO91_05832"/>
<dbReference type="SUPFAM" id="SSF46785">
    <property type="entry name" value="Winged helix' DNA-binding domain"/>
    <property type="match status" value="1"/>
</dbReference>
<dbReference type="PRINTS" id="PR00039">
    <property type="entry name" value="HTHLYSR"/>
</dbReference>
<dbReference type="FunFam" id="1.10.10.10:FF:000001">
    <property type="entry name" value="LysR family transcriptional regulator"/>
    <property type="match status" value="1"/>
</dbReference>
<dbReference type="Pfam" id="PF00126">
    <property type="entry name" value="HTH_1"/>
    <property type="match status" value="1"/>
</dbReference>
<evidence type="ECO:0000256" key="4">
    <source>
        <dbReference type="ARBA" id="ARBA00023163"/>
    </source>
</evidence>
<proteinExistence type="inferred from homology"/>
<dbReference type="Pfam" id="PF03466">
    <property type="entry name" value="LysR_substrate"/>
    <property type="match status" value="1"/>
</dbReference>
<keyword evidence="2" id="KW-0805">Transcription regulation</keyword>
<evidence type="ECO:0000256" key="2">
    <source>
        <dbReference type="ARBA" id="ARBA00023015"/>
    </source>
</evidence>